<keyword evidence="4 7" id="KW-0863">Zinc-finger</keyword>
<dbReference type="InterPro" id="IPR013087">
    <property type="entry name" value="Znf_C2H2_type"/>
</dbReference>
<organism evidence="10 11">
    <name type="scientific">Mucor plumbeus</name>
    <dbReference type="NCBI Taxonomy" id="97098"/>
    <lineage>
        <taxon>Eukaryota</taxon>
        <taxon>Fungi</taxon>
        <taxon>Fungi incertae sedis</taxon>
        <taxon>Mucoromycota</taxon>
        <taxon>Mucoromycotina</taxon>
        <taxon>Mucoromycetes</taxon>
        <taxon>Mucorales</taxon>
        <taxon>Mucorineae</taxon>
        <taxon>Mucoraceae</taxon>
        <taxon>Mucor</taxon>
    </lineage>
</organism>
<dbReference type="InterPro" id="IPR003604">
    <property type="entry name" value="Matrin/U1-like-C_Znf_C2H2"/>
</dbReference>
<evidence type="ECO:0000313" key="11">
    <source>
        <dbReference type="Proteomes" id="UP000650833"/>
    </source>
</evidence>
<gene>
    <name evidence="10" type="ORF">INT46_007027</name>
</gene>
<feature type="compositionally biased region" description="Acidic residues" evidence="8">
    <location>
        <begin position="240"/>
        <end position="252"/>
    </location>
</feature>
<dbReference type="Proteomes" id="UP000650833">
    <property type="component" value="Unassembled WGS sequence"/>
</dbReference>
<feature type="domain" description="C2H2-type" evidence="9">
    <location>
        <begin position="472"/>
        <end position="500"/>
    </location>
</feature>
<keyword evidence="2" id="KW-0479">Metal-binding</keyword>
<feature type="domain" description="C2H2-type" evidence="9">
    <location>
        <begin position="367"/>
        <end position="394"/>
    </location>
</feature>
<feature type="compositionally biased region" description="Basic residues" evidence="8">
    <location>
        <begin position="206"/>
        <end position="234"/>
    </location>
</feature>
<evidence type="ECO:0000256" key="7">
    <source>
        <dbReference type="PROSITE-ProRule" id="PRU00042"/>
    </source>
</evidence>
<feature type="domain" description="C2H2-type" evidence="9">
    <location>
        <begin position="319"/>
        <end position="343"/>
    </location>
</feature>
<proteinExistence type="predicted"/>
<evidence type="ECO:0000256" key="3">
    <source>
        <dbReference type="ARBA" id="ARBA00022737"/>
    </source>
</evidence>
<dbReference type="SMART" id="SM00355">
    <property type="entry name" value="ZnF_C2H2"/>
    <property type="match status" value="5"/>
</dbReference>
<accession>A0A8H7R3W7</accession>
<dbReference type="GO" id="GO:0005634">
    <property type="term" value="C:nucleus"/>
    <property type="evidence" value="ECO:0007669"/>
    <property type="project" value="UniProtKB-SubCell"/>
</dbReference>
<keyword evidence="11" id="KW-1185">Reference proteome</keyword>
<dbReference type="GO" id="GO:0003676">
    <property type="term" value="F:nucleic acid binding"/>
    <property type="evidence" value="ECO:0007669"/>
    <property type="project" value="InterPro"/>
</dbReference>
<dbReference type="PROSITE" id="PS00028">
    <property type="entry name" value="ZINC_FINGER_C2H2_1"/>
    <property type="match status" value="5"/>
</dbReference>
<dbReference type="SMART" id="SM00451">
    <property type="entry name" value="ZnF_U1"/>
    <property type="match status" value="3"/>
</dbReference>
<evidence type="ECO:0000256" key="2">
    <source>
        <dbReference type="ARBA" id="ARBA00022723"/>
    </source>
</evidence>
<keyword evidence="5" id="KW-0862">Zinc</keyword>
<feature type="region of interest" description="Disordered" evidence="8">
    <location>
        <begin position="642"/>
        <end position="661"/>
    </location>
</feature>
<reference evidence="10" key="1">
    <citation type="submission" date="2020-12" db="EMBL/GenBank/DDBJ databases">
        <title>Metabolic potential, ecology and presence of endohyphal bacteria is reflected in genomic diversity of Mucoromycotina.</title>
        <authorList>
            <person name="Muszewska A."/>
            <person name="Okrasinska A."/>
            <person name="Steczkiewicz K."/>
            <person name="Drgas O."/>
            <person name="Orlowska M."/>
            <person name="Perlinska-Lenart U."/>
            <person name="Aleksandrzak-Piekarczyk T."/>
            <person name="Szatraj K."/>
            <person name="Zielenkiewicz U."/>
            <person name="Pilsyk S."/>
            <person name="Malc E."/>
            <person name="Mieczkowski P."/>
            <person name="Kruszewska J.S."/>
            <person name="Biernat P."/>
            <person name="Pawlowska J."/>
        </authorList>
    </citation>
    <scope>NUCLEOTIDE SEQUENCE</scope>
    <source>
        <strain evidence="10">CBS 226.32</strain>
    </source>
</reference>
<dbReference type="InterPro" id="IPR050888">
    <property type="entry name" value="ZnF_C2H2-type_TF"/>
</dbReference>
<evidence type="ECO:0000256" key="8">
    <source>
        <dbReference type="SAM" id="MobiDB-lite"/>
    </source>
</evidence>
<evidence type="ECO:0000256" key="1">
    <source>
        <dbReference type="ARBA" id="ARBA00004123"/>
    </source>
</evidence>
<dbReference type="EMBL" id="JAEPRC010000210">
    <property type="protein sequence ID" value="KAG2204002.1"/>
    <property type="molecule type" value="Genomic_DNA"/>
</dbReference>
<dbReference type="OrthoDB" id="2227221at2759"/>
<evidence type="ECO:0000256" key="4">
    <source>
        <dbReference type="ARBA" id="ARBA00022771"/>
    </source>
</evidence>
<evidence type="ECO:0000256" key="6">
    <source>
        <dbReference type="ARBA" id="ARBA00023242"/>
    </source>
</evidence>
<feature type="compositionally biased region" description="Basic and acidic residues" evidence="8">
    <location>
        <begin position="642"/>
        <end position="654"/>
    </location>
</feature>
<name>A0A8H7R3W7_9FUNG</name>
<protein>
    <recommendedName>
        <fullName evidence="9">C2H2-type domain-containing protein</fullName>
    </recommendedName>
</protein>
<evidence type="ECO:0000256" key="5">
    <source>
        <dbReference type="ARBA" id="ARBA00022833"/>
    </source>
</evidence>
<evidence type="ECO:0000259" key="9">
    <source>
        <dbReference type="PROSITE" id="PS50157"/>
    </source>
</evidence>
<dbReference type="GO" id="GO:0008270">
    <property type="term" value="F:zinc ion binding"/>
    <property type="evidence" value="ECO:0007669"/>
    <property type="project" value="UniProtKB-KW"/>
</dbReference>
<evidence type="ECO:0000313" key="10">
    <source>
        <dbReference type="EMBL" id="KAG2204002.1"/>
    </source>
</evidence>
<dbReference type="PROSITE" id="PS50157">
    <property type="entry name" value="ZINC_FINGER_C2H2_2"/>
    <property type="match status" value="3"/>
</dbReference>
<sequence length="661" mass="75405">MTIASNETVKLELPSIKIEPDISIDNAIAALKRTNNETEQRPVAKRRIIAWSSDGIDSPETQAEELEQMSQSMSNVDIAGEAQKNILRPSSSTIESLNVGNLLLIPGLTSDMQEKEILCGAPVNDCSSKLQNNAAMHDSLSSTASNETSVFASEPTEAKVRKITDFFSIGHFDPNKFFTPPKPPPPTVKTEAKIEPLDGPTTSKPLPKKISKLPSPKKKAPSSKKQAKTSKRLIKRDPEEMSDDMMTEGEGETNDKRTRNKRKKKNGTIYIDVEEEEEKRFVRSSPPAAPETSLSLSQIKELLERIKNGQEPDLYDPKYYCRACSKPFDRQKTFHNHIHSKHSVNIEERKFIVHNYGPKPNITDESQFCSHCQKQYDNKDRFQHHNELHHGAEKIKTSIVEYRRRRELSVQEQGLEEDEMKAQEKIDTMEQNEKKNKYATKNDLENHRNLGYCQAAILKHTGPPPDVNDPNFHCNVCNATYSNRGSYHFHLRRVHKMDFSFATSNEKVRKAYKGPLPDIHHPKNYCCICDIFYSQKLVYTYHLRNVHNMDIPFDKSPDIPQRRPGAMRPRPPLEPGVSPDVLDPNHYCCVCDVKFAHANSYRIHIKKYHGLGDALEAITLKSRSRKSDYYLDRKITNAGYHEEKAKSAQKKLDFKPSNSPT</sequence>
<keyword evidence="3" id="KW-0677">Repeat</keyword>
<comment type="subcellular location">
    <subcellularLocation>
        <location evidence="1">Nucleus</location>
    </subcellularLocation>
</comment>
<keyword evidence="6" id="KW-0539">Nucleus</keyword>
<comment type="caution">
    <text evidence="10">The sequence shown here is derived from an EMBL/GenBank/DDBJ whole genome shotgun (WGS) entry which is preliminary data.</text>
</comment>
<dbReference type="PANTHER" id="PTHR24406">
    <property type="entry name" value="TRANSCRIPTIONAL REPRESSOR CTCFL-RELATED"/>
    <property type="match status" value="1"/>
</dbReference>
<dbReference type="AlphaFoldDB" id="A0A8H7R3W7"/>
<feature type="region of interest" description="Disordered" evidence="8">
    <location>
        <begin position="173"/>
        <end position="263"/>
    </location>
</feature>